<proteinExistence type="predicted"/>
<evidence type="ECO:0000313" key="4">
    <source>
        <dbReference type="Proteomes" id="UP001239994"/>
    </source>
</evidence>
<feature type="transmembrane region" description="Helical" evidence="2">
    <location>
        <begin position="80"/>
        <end position="102"/>
    </location>
</feature>
<protein>
    <submittedName>
        <fullName evidence="3">Uncharacterized protein</fullName>
    </submittedName>
</protein>
<keyword evidence="2" id="KW-0812">Transmembrane</keyword>
<keyword evidence="2" id="KW-1133">Transmembrane helix</keyword>
<evidence type="ECO:0000256" key="1">
    <source>
        <dbReference type="SAM" id="MobiDB-lite"/>
    </source>
</evidence>
<sequence length="130" mass="13024">MGVRKLLPSKLVRGDPPQAGGTPAQPTTGGQAGVPAGPSGLFTSPLCNFVPVPVTVFVPITLSVPAALSPFVSVPVPVSVSVPVSVIVLIPVLSPAVLLALAHIGTFDSLASPLVSGPQPDRLAHQESCP</sequence>
<reference evidence="3" key="1">
    <citation type="submission" date="2023-03" db="EMBL/GenBank/DDBJ databases">
        <title>Electrophorus voltai genome.</title>
        <authorList>
            <person name="Bian C."/>
        </authorList>
    </citation>
    <scope>NUCLEOTIDE SEQUENCE</scope>
    <source>
        <strain evidence="3">CB-2022</strain>
        <tissue evidence="3">Muscle</tissue>
    </source>
</reference>
<keyword evidence="2" id="KW-0472">Membrane</keyword>
<dbReference type="AlphaFoldDB" id="A0AAD8YXT2"/>
<accession>A0AAD8YXT2</accession>
<organism evidence="3 4">
    <name type="scientific">Electrophorus voltai</name>
    <dbReference type="NCBI Taxonomy" id="2609070"/>
    <lineage>
        <taxon>Eukaryota</taxon>
        <taxon>Metazoa</taxon>
        <taxon>Chordata</taxon>
        <taxon>Craniata</taxon>
        <taxon>Vertebrata</taxon>
        <taxon>Euteleostomi</taxon>
        <taxon>Actinopterygii</taxon>
        <taxon>Neopterygii</taxon>
        <taxon>Teleostei</taxon>
        <taxon>Ostariophysi</taxon>
        <taxon>Gymnotiformes</taxon>
        <taxon>Gymnotoidei</taxon>
        <taxon>Gymnotidae</taxon>
        <taxon>Electrophorus</taxon>
    </lineage>
</organism>
<keyword evidence="4" id="KW-1185">Reference proteome</keyword>
<dbReference type="EMBL" id="JAROKS010000022">
    <property type="protein sequence ID" value="KAK1788751.1"/>
    <property type="molecule type" value="Genomic_DNA"/>
</dbReference>
<name>A0AAD8YXT2_9TELE</name>
<feature type="transmembrane region" description="Helical" evidence="2">
    <location>
        <begin position="46"/>
        <end position="68"/>
    </location>
</feature>
<evidence type="ECO:0000256" key="2">
    <source>
        <dbReference type="SAM" id="Phobius"/>
    </source>
</evidence>
<gene>
    <name evidence="3" type="ORF">P4O66_002565</name>
</gene>
<evidence type="ECO:0000313" key="3">
    <source>
        <dbReference type="EMBL" id="KAK1788751.1"/>
    </source>
</evidence>
<dbReference type="Proteomes" id="UP001239994">
    <property type="component" value="Unassembled WGS sequence"/>
</dbReference>
<feature type="compositionally biased region" description="Low complexity" evidence="1">
    <location>
        <begin position="16"/>
        <end position="29"/>
    </location>
</feature>
<feature type="region of interest" description="Disordered" evidence="1">
    <location>
        <begin position="11"/>
        <end position="36"/>
    </location>
</feature>
<comment type="caution">
    <text evidence="3">The sequence shown here is derived from an EMBL/GenBank/DDBJ whole genome shotgun (WGS) entry which is preliminary data.</text>
</comment>